<keyword evidence="3" id="KW-1185">Reference proteome</keyword>
<evidence type="ECO:0000256" key="1">
    <source>
        <dbReference type="SAM" id="MobiDB-lite"/>
    </source>
</evidence>
<feature type="region of interest" description="Disordered" evidence="1">
    <location>
        <begin position="133"/>
        <end position="205"/>
    </location>
</feature>
<dbReference type="EMBL" id="BQNB010010429">
    <property type="protein sequence ID" value="GJS77195.1"/>
    <property type="molecule type" value="Genomic_DNA"/>
</dbReference>
<proteinExistence type="predicted"/>
<evidence type="ECO:0000313" key="3">
    <source>
        <dbReference type="Proteomes" id="UP001151760"/>
    </source>
</evidence>
<reference evidence="2" key="1">
    <citation type="journal article" date="2022" name="Int. J. Mol. Sci.">
        <title>Draft Genome of Tanacetum Coccineum: Genomic Comparison of Closely Related Tanacetum-Family Plants.</title>
        <authorList>
            <person name="Yamashiro T."/>
            <person name="Shiraishi A."/>
            <person name="Nakayama K."/>
            <person name="Satake H."/>
        </authorList>
    </citation>
    <scope>NUCLEOTIDE SEQUENCE</scope>
</reference>
<protein>
    <submittedName>
        <fullName evidence="2">Uncharacterized protein</fullName>
    </submittedName>
</protein>
<dbReference type="Proteomes" id="UP001151760">
    <property type="component" value="Unassembled WGS sequence"/>
</dbReference>
<name>A0ABQ4YIC8_9ASTR</name>
<comment type="caution">
    <text evidence="2">The sequence shown here is derived from an EMBL/GenBank/DDBJ whole genome shotgun (WGS) entry which is preliminary data.</text>
</comment>
<reference evidence="2" key="2">
    <citation type="submission" date="2022-01" db="EMBL/GenBank/DDBJ databases">
        <authorList>
            <person name="Yamashiro T."/>
            <person name="Shiraishi A."/>
            <person name="Satake H."/>
            <person name="Nakayama K."/>
        </authorList>
    </citation>
    <scope>NUCLEOTIDE SEQUENCE</scope>
</reference>
<feature type="compositionally biased region" description="Basic and acidic residues" evidence="1">
    <location>
        <begin position="159"/>
        <end position="168"/>
    </location>
</feature>
<sequence>MDLLEKQLTKEILHEIDCKTALTELRTMFDNTFSSDLRPHLQNYTAFETIFVKDTIIVLSKEDLKGTRIEHGFKRAFMSLFGQDNDTFTCTMLLNVDQLQKQLEKDEFQEDGSMGAFWVFRDTLLQHMGNVKKSVAERTRHQRQYDRRVNKRQMQTQESKVDTGKALDADLVVTESSGTKSEVQDESNKSGNDTDTDDADIRPIYDEELMAEVQLTAECNMFATEQ</sequence>
<feature type="compositionally biased region" description="Basic and acidic residues" evidence="1">
    <location>
        <begin position="134"/>
        <end position="148"/>
    </location>
</feature>
<evidence type="ECO:0000313" key="2">
    <source>
        <dbReference type="EMBL" id="GJS77195.1"/>
    </source>
</evidence>
<organism evidence="2 3">
    <name type="scientific">Tanacetum coccineum</name>
    <dbReference type="NCBI Taxonomy" id="301880"/>
    <lineage>
        <taxon>Eukaryota</taxon>
        <taxon>Viridiplantae</taxon>
        <taxon>Streptophyta</taxon>
        <taxon>Embryophyta</taxon>
        <taxon>Tracheophyta</taxon>
        <taxon>Spermatophyta</taxon>
        <taxon>Magnoliopsida</taxon>
        <taxon>eudicotyledons</taxon>
        <taxon>Gunneridae</taxon>
        <taxon>Pentapetalae</taxon>
        <taxon>asterids</taxon>
        <taxon>campanulids</taxon>
        <taxon>Asterales</taxon>
        <taxon>Asteraceae</taxon>
        <taxon>Asteroideae</taxon>
        <taxon>Anthemideae</taxon>
        <taxon>Anthemidinae</taxon>
        <taxon>Tanacetum</taxon>
    </lineage>
</organism>
<gene>
    <name evidence="2" type="ORF">Tco_0727076</name>
</gene>
<accession>A0ABQ4YIC8</accession>